<gene>
    <name evidence="2" type="ORF">SDC9_109870</name>
</gene>
<dbReference type="PANTHER" id="PTHR46313:SF3">
    <property type="entry name" value="PROLYCOPENE ISOMERASE, CHLOROPLASTIC"/>
    <property type="match status" value="1"/>
</dbReference>
<dbReference type="GO" id="GO:0016491">
    <property type="term" value="F:oxidoreductase activity"/>
    <property type="evidence" value="ECO:0007669"/>
    <property type="project" value="InterPro"/>
</dbReference>
<dbReference type="Gene3D" id="3.50.50.60">
    <property type="entry name" value="FAD/NAD(P)-binding domain"/>
    <property type="match status" value="1"/>
</dbReference>
<name>A0A645BCD7_9ZZZZ</name>
<proteinExistence type="predicted"/>
<evidence type="ECO:0000259" key="1">
    <source>
        <dbReference type="Pfam" id="PF01593"/>
    </source>
</evidence>
<sequence>MHWLTGSSPKTQLYKLWREVGAIDDTVEIYNRDPFFSFEQDSKRACLYRDIEKLRMHLTELSPVDKKEIDKLCADIRKFTKAEMPVMDLPKLKAKHPAKFPISKLLSMIPAMTRMKYYQNLSAREYAEKFQNPQIRNLLIEMIGEEYSASSALFTVATLAAGDGGYPTGGSVAMAGRMARRFESLGGHIVYKTPVEKVVVSNSVAIGVEIAGETILADAVIVTKDTLSAIDTLFDEPIHEPWAEKMRSETTPVLDVFVGLGVEADLKELPESVTFPLREPIRFGNLSFGCIGINNYADFAGYAPEGCTALTTVLIGDSYDFWKQCKESGVYEAEKQKLADAVIRAVEEKFPQTTGKIAVSDVATPLTYERYISSYKGSWMSIMKKGQGTVQYPVKPESIQNLYFAGQRLISPGGTPVALMTGREAVQHLCLDTDSVFQAND</sequence>
<dbReference type="SUPFAM" id="SSF51905">
    <property type="entry name" value="FAD/NAD(P)-binding domain"/>
    <property type="match status" value="1"/>
</dbReference>
<dbReference type="InterPro" id="IPR002937">
    <property type="entry name" value="Amino_oxidase"/>
</dbReference>
<dbReference type="PANTHER" id="PTHR46313">
    <property type="match status" value="1"/>
</dbReference>
<accession>A0A645BCD7</accession>
<feature type="domain" description="Amine oxidase" evidence="1">
    <location>
        <begin position="48"/>
        <end position="429"/>
    </location>
</feature>
<dbReference type="AlphaFoldDB" id="A0A645BCD7"/>
<evidence type="ECO:0000313" key="2">
    <source>
        <dbReference type="EMBL" id="MPM62992.1"/>
    </source>
</evidence>
<dbReference type="GO" id="GO:0016116">
    <property type="term" value="P:carotenoid metabolic process"/>
    <property type="evidence" value="ECO:0007669"/>
    <property type="project" value="InterPro"/>
</dbReference>
<dbReference type="InterPro" id="IPR036188">
    <property type="entry name" value="FAD/NAD-bd_sf"/>
</dbReference>
<dbReference type="InterPro" id="IPR045892">
    <property type="entry name" value="CrtISO-like"/>
</dbReference>
<reference evidence="2" key="1">
    <citation type="submission" date="2019-08" db="EMBL/GenBank/DDBJ databases">
        <authorList>
            <person name="Kucharzyk K."/>
            <person name="Murdoch R.W."/>
            <person name="Higgins S."/>
            <person name="Loffler F."/>
        </authorList>
    </citation>
    <scope>NUCLEOTIDE SEQUENCE</scope>
</reference>
<dbReference type="Pfam" id="PF01593">
    <property type="entry name" value="Amino_oxidase"/>
    <property type="match status" value="1"/>
</dbReference>
<dbReference type="EMBL" id="VSSQ01019160">
    <property type="protein sequence ID" value="MPM62992.1"/>
    <property type="molecule type" value="Genomic_DNA"/>
</dbReference>
<organism evidence="2">
    <name type="scientific">bioreactor metagenome</name>
    <dbReference type="NCBI Taxonomy" id="1076179"/>
    <lineage>
        <taxon>unclassified sequences</taxon>
        <taxon>metagenomes</taxon>
        <taxon>ecological metagenomes</taxon>
    </lineage>
</organism>
<protein>
    <recommendedName>
        <fullName evidence="1">Amine oxidase domain-containing protein</fullName>
    </recommendedName>
</protein>
<comment type="caution">
    <text evidence="2">The sequence shown here is derived from an EMBL/GenBank/DDBJ whole genome shotgun (WGS) entry which is preliminary data.</text>
</comment>